<keyword evidence="2" id="KW-1185">Reference proteome</keyword>
<gene>
    <name evidence="1" type="ORF">SAMN05216402_2085</name>
</gene>
<accession>A0ABY0TF72</accession>
<name>A0ABY0TF72_9PROT</name>
<evidence type="ECO:0000313" key="2">
    <source>
        <dbReference type="Proteomes" id="UP000183471"/>
    </source>
</evidence>
<organism evidence="1 2">
    <name type="scientific">Nitrosospira multiformis</name>
    <dbReference type="NCBI Taxonomy" id="1231"/>
    <lineage>
        <taxon>Bacteria</taxon>
        <taxon>Pseudomonadati</taxon>
        <taxon>Pseudomonadota</taxon>
        <taxon>Betaproteobacteria</taxon>
        <taxon>Nitrosomonadales</taxon>
        <taxon>Nitrosomonadaceae</taxon>
        <taxon>Nitrosospira</taxon>
    </lineage>
</organism>
<protein>
    <submittedName>
        <fullName evidence="1">Uncharacterized protein</fullName>
    </submittedName>
</protein>
<reference evidence="1 2" key="1">
    <citation type="submission" date="2016-10" db="EMBL/GenBank/DDBJ databases">
        <authorList>
            <person name="Varghese N."/>
            <person name="Submissions S."/>
        </authorList>
    </citation>
    <scope>NUCLEOTIDE SEQUENCE [LARGE SCALE GENOMIC DNA]</scope>
    <source>
        <strain evidence="1 2">Nl1</strain>
    </source>
</reference>
<dbReference type="RefSeq" id="WP_176759965.1">
    <property type="nucleotide sequence ID" value="NZ_FNKY01000001.1"/>
</dbReference>
<dbReference type="Proteomes" id="UP000183471">
    <property type="component" value="Unassembled WGS sequence"/>
</dbReference>
<comment type="caution">
    <text evidence="1">The sequence shown here is derived from an EMBL/GenBank/DDBJ whole genome shotgun (WGS) entry which is preliminary data.</text>
</comment>
<sequence>METGISLGLPSTAGAANKARRDTEFLLGISEINISVKTVDKAGRFFRLPGTVMSRMV</sequence>
<proteinExistence type="predicted"/>
<dbReference type="EMBL" id="FNKY01000001">
    <property type="protein sequence ID" value="SDQ73757.1"/>
    <property type="molecule type" value="Genomic_DNA"/>
</dbReference>
<evidence type="ECO:0000313" key="1">
    <source>
        <dbReference type="EMBL" id="SDQ73757.1"/>
    </source>
</evidence>